<evidence type="ECO:0000313" key="2">
    <source>
        <dbReference type="Proteomes" id="UP001372338"/>
    </source>
</evidence>
<evidence type="ECO:0000313" key="1">
    <source>
        <dbReference type="EMBL" id="KAK7269279.1"/>
    </source>
</evidence>
<keyword evidence="2" id="KW-1185">Reference proteome</keyword>
<dbReference type="EMBL" id="JAYWIO010000004">
    <property type="protein sequence ID" value="KAK7269279.1"/>
    <property type="molecule type" value="Genomic_DNA"/>
</dbReference>
<organism evidence="1 2">
    <name type="scientific">Crotalaria pallida</name>
    <name type="common">Smooth rattlebox</name>
    <name type="synonym">Crotalaria striata</name>
    <dbReference type="NCBI Taxonomy" id="3830"/>
    <lineage>
        <taxon>Eukaryota</taxon>
        <taxon>Viridiplantae</taxon>
        <taxon>Streptophyta</taxon>
        <taxon>Embryophyta</taxon>
        <taxon>Tracheophyta</taxon>
        <taxon>Spermatophyta</taxon>
        <taxon>Magnoliopsida</taxon>
        <taxon>eudicotyledons</taxon>
        <taxon>Gunneridae</taxon>
        <taxon>Pentapetalae</taxon>
        <taxon>rosids</taxon>
        <taxon>fabids</taxon>
        <taxon>Fabales</taxon>
        <taxon>Fabaceae</taxon>
        <taxon>Papilionoideae</taxon>
        <taxon>50 kb inversion clade</taxon>
        <taxon>genistoids sensu lato</taxon>
        <taxon>core genistoids</taxon>
        <taxon>Crotalarieae</taxon>
        <taxon>Crotalaria</taxon>
    </lineage>
</organism>
<dbReference type="AlphaFoldDB" id="A0AAN9F448"/>
<name>A0AAN9F448_CROPI</name>
<reference evidence="1 2" key="1">
    <citation type="submission" date="2024-01" db="EMBL/GenBank/DDBJ databases">
        <title>The genomes of 5 underutilized Papilionoideae crops provide insights into root nodulation and disease resistanc.</title>
        <authorList>
            <person name="Yuan L."/>
        </authorList>
    </citation>
    <scope>NUCLEOTIDE SEQUENCE [LARGE SCALE GENOMIC DNA]</scope>
    <source>
        <strain evidence="1">ZHUSHIDOU_FW_LH</strain>
        <tissue evidence="1">Leaf</tissue>
    </source>
</reference>
<comment type="caution">
    <text evidence="1">The sequence shown here is derived from an EMBL/GenBank/DDBJ whole genome shotgun (WGS) entry which is preliminary data.</text>
</comment>
<protein>
    <submittedName>
        <fullName evidence="1">Uncharacterized protein</fullName>
    </submittedName>
</protein>
<gene>
    <name evidence="1" type="ORF">RIF29_22001</name>
</gene>
<dbReference type="Proteomes" id="UP001372338">
    <property type="component" value="Unassembled WGS sequence"/>
</dbReference>
<accession>A0AAN9F448</accession>
<sequence>MFDTDILCKLDPPVEIPRGKFSGVSDLSPSILLHDDIKLHLPFLYTSSSSFPRRRPPTTTAPRHAFAPQLFVSSRGRWFPPLLKN</sequence>
<proteinExistence type="predicted"/>